<dbReference type="OrthoDB" id="3263820at2759"/>
<sequence length="122" mass="14295">METIIFIEEMNIEFKDRKKRICMRKAIAEKHNQDCIIQRTKQGSGSIGIWCCMSCYGLGIHCIFDGRLNSTRYIQILNENLIESMEKLRQDQPFIFQQDNAPCLGPEIATKWFTDKKIECLK</sequence>
<name>A0A814ET76_9BILA</name>
<organism evidence="1 2">
    <name type="scientific">Brachionus calyciflorus</name>
    <dbReference type="NCBI Taxonomy" id="104777"/>
    <lineage>
        <taxon>Eukaryota</taxon>
        <taxon>Metazoa</taxon>
        <taxon>Spiralia</taxon>
        <taxon>Gnathifera</taxon>
        <taxon>Rotifera</taxon>
        <taxon>Eurotatoria</taxon>
        <taxon>Monogononta</taxon>
        <taxon>Pseudotrocha</taxon>
        <taxon>Ploima</taxon>
        <taxon>Brachionidae</taxon>
        <taxon>Brachionus</taxon>
    </lineage>
</organism>
<comment type="caution">
    <text evidence="1">The sequence shown here is derived from an EMBL/GenBank/DDBJ whole genome shotgun (WGS) entry which is preliminary data.</text>
</comment>
<dbReference type="Gene3D" id="3.30.420.10">
    <property type="entry name" value="Ribonuclease H-like superfamily/Ribonuclease H"/>
    <property type="match status" value="1"/>
</dbReference>
<protein>
    <submittedName>
        <fullName evidence="1">Uncharacterized protein</fullName>
    </submittedName>
</protein>
<dbReference type="AlphaFoldDB" id="A0A814ET76"/>
<gene>
    <name evidence="1" type="ORF">OXX778_LOCUS15050</name>
</gene>
<proteinExistence type="predicted"/>
<dbReference type="InterPro" id="IPR036397">
    <property type="entry name" value="RNaseH_sf"/>
</dbReference>
<evidence type="ECO:0000313" key="1">
    <source>
        <dbReference type="EMBL" id="CAF0973656.1"/>
    </source>
</evidence>
<dbReference type="EMBL" id="CAJNOC010003230">
    <property type="protein sequence ID" value="CAF0973656.1"/>
    <property type="molecule type" value="Genomic_DNA"/>
</dbReference>
<dbReference type="GO" id="GO:0003676">
    <property type="term" value="F:nucleic acid binding"/>
    <property type="evidence" value="ECO:0007669"/>
    <property type="project" value="InterPro"/>
</dbReference>
<evidence type="ECO:0000313" key="2">
    <source>
        <dbReference type="Proteomes" id="UP000663879"/>
    </source>
</evidence>
<keyword evidence="2" id="KW-1185">Reference proteome</keyword>
<reference evidence="1" key="1">
    <citation type="submission" date="2021-02" db="EMBL/GenBank/DDBJ databases">
        <authorList>
            <person name="Nowell W R."/>
        </authorList>
    </citation>
    <scope>NUCLEOTIDE SEQUENCE</scope>
    <source>
        <strain evidence="1">Ploen Becks lab</strain>
    </source>
</reference>
<accession>A0A814ET76</accession>
<dbReference type="Proteomes" id="UP000663879">
    <property type="component" value="Unassembled WGS sequence"/>
</dbReference>